<dbReference type="EMBL" id="AZBU02000001">
    <property type="protein sequence ID" value="TMS37421.1"/>
    <property type="molecule type" value="Genomic_DNA"/>
</dbReference>
<organism evidence="1 2">
    <name type="scientific">Steinernema carpocapsae</name>
    <name type="common">Entomopathogenic nematode</name>
    <dbReference type="NCBI Taxonomy" id="34508"/>
    <lineage>
        <taxon>Eukaryota</taxon>
        <taxon>Metazoa</taxon>
        <taxon>Ecdysozoa</taxon>
        <taxon>Nematoda</taxon>
        <taxon>Chromadorea</taxon>
        <taxon>Rhabditida</taxon>
        <taxon>Tylenchina</taxon>
        <taxon>Panagrolaimomorpha</taxon>
        <taxon>Strongyloidoidea</taxon>
        <taxon>Steinernematidae</taxon>
        <taxon>Steinernema</taxon>
    </lineage>
</organism>
<keyword evidence="2" id="KW-1185">Reference proteome</keyword>
<reference evidence="1 2" key="2">
    <citation type="journal article" date="2019" name="G3 (Bethesda)">
        <title>Hybrid Assembly of the Genome of the Entomopathogenic Nematode Steinernema carpocapsae Identifies the X-Chromosome.</title>
        <authorList>
            <person name="Serra L."/>
            <person name="Macchietto M."/>
            <person name="Macias-Munoz A."/>
            <person name="McGill C.J."/>
            <person name="Rodriguez I.M."/>
            <person name="Rodriguez B."/>
            <person name="Murad R."/>
            <person name="Mortazavi A."/>
        </authorList>
    </citation>
    <scope>NUCLEOTIDE SEQUENCE [LARGE SCALE GENOMIC DNA]</scope>
    <source>
        <strain evidence="1 2">ALL</strain>
    </source>
</reference>
<dbReference type="Proteomes" id="UP000298663">
    <property type="component" value="Chromosome X"/>
</dbReference>
<sequence length="76" mass="8903">MIYQGLLAGPPRKQLQLTVEKDYKAIMEVSGNLTPFVCFQHCLKYDSCCLKAESRIIKSTGRSVRRRRFNYHYHHA</sequence>
<comment type="caution">
    <text evidence="1">The sequence shown here is derived from an EMBL/GenBank/DDBJ whole genome shotgun (WGS) entry which is preliminary data.</text>
</comment>
<proteinExistence type="predicted"/>
<dbReference type="EMBL" id="CM016762">
    <property type="protein sequence ID" value="TMS37421.1"/>
    <property type="molecule type" value="Genomic_DNA"/>
</dbReference>
<evidence type="ECO:0000313" key="2">
    <source>
        <dbReference type="Proteomes" id="UP000298663"/>
    </source>
</evidence>
<name>A0A4U8UVR0_STECR</name>
<evidence type="ECO:0000313" key="1">
    <source>
        <dbReference type="EMBL" id="TMS37421.1"/>
    </source>
</evidence>
<reference evidence="1 2" key="1">
    <citation type="journal article" date="2015" name="Genome Biol.">
        <title>Comparative genomics of Steinernema reveals deeply conserved gene regulatory networks.</title>
        <authorList>
            <person name="Dillman A.R."/>
            <person name="Macchietto M."/>
            <person name="Porter C.F."/>
            <person name="Rogers A."/>
            <person name="Williams B."/>
            <person name="Antoshechkin I."/>
            <person name="Lee M.M."/>
            <person name="Goodwin Z."/>
            <person name="Lu X."/>
            <person name="Lewis E.E."/>
            <person name="Goodrich-Blair H."/>
            <person name="Stock S.P."/>
            <person name="Adams B.J."/>
            <person name="Sternberg P.W."/>
            <person name="Mortazavi A."/>
        </authorList>
    </citation>
    <scope>NUCLEOTIDE SEQUENCE [LARGE SCALE GENOMIC DNA]</scope>
    <source>
        <strain evidence="1 2">ALL</strain>
    </source>
</reference>
<gene>
    <name evidence="1" type="ORF">L596_004356</name>
</gene>
<protein>
    <submittedName>
        <fullName evidence="1">Uncharacterized protein</fullName>
    </submittedName>
</protein>
<accession>A0A4U8UVR0</accession>
<dbReference type="AlphaFoldDB" id="A0A4U8UVR0"/>